<evidence type="ECO:0000313" key="1">
    <source>
        <dbReference type="EMBL" id="KAJ9096840.1"/>
    </source>
</evidence>
<name>A0ACC2VD39_9TREE</name>
<evidence type="ECO:0000313" key="2">
    <source>
        <dbReference type="Proteomes" id="UP001227268"/>
    </source>
</evidence>
<dbReference type="Proteomes" id="UP001227268">
    <property type="component" value="Unassembled WGS sequence"/>
</dbReference>
<organism evidence="1 2">
    <name type="scientific">Naganishia friedmannii</name>
    <dbReference type="NCBI Taxonomy" id="89922"/>
    <lineage>
        <taxon>Eukaryota</taxon>
        <taxon>Fungi</taxon>
        <taxon>Dikarya</taxon>
        <taxon>Basidiomycota</taxon>
        <taxon>Agaricomycotina</taxon>
        <taxon>Tremellomycetes</taxon>
        <taxon>Filobasidiales</taxon>
        <taxon>Filobasidiaceae</taxon>
        <taxon>Naganishia</taxon>
    </lineage>
</organism>
<proteinExistence type="predicted"/>
<dbReference type="EMBL" id="JASBWT010000018">
    <property type="protein sequence ID" value="KAJ9096840.1"/>
    <property type="molecule type" value="Genomic_DNA"/>
</dbReference>
<keyword evidence="2" id="KW-1185">Reference proteome</keyword>
<accession>A0ACC2VD39</accession>
<sequence length="1070" mass="114555">MESLKSSYRASPASLRPTYTGGPVSQTPDGLYLLTTLHSTSLCITHIASARVVARIKGDGTPITAVAVALNPSPSAEEGGHAGGEYVVLTAHQSLSVRYYPFSTATAASYLSTTSSATTTTPPPQLTFTRQLTRAQTHPSPILSLSVSPPIPLSTKDKSGPSHLSRETVAGSLIATGAADGTVKVWDTKGGFVTHVFRGHGGGVSAFAWRFSSSQPVVGGYIDSAPSTTTTTATTGYANAPHHSGGANEVAEGRTMQLITGSVDTRIRVYDLLSSSSSSASSTSTQQRGAANANANAAGKPIHILEGHVSVVRGLDVSPPLPGMQGKAGRFLVSAGRDRVGLVWDLEPLVAAAGEKVSKKGKAEAAPRVVQTLLASESLETIGLLSPSHTIGDGIRETEQGEGRLVAYTGGEKGRVRLWDVLKGKEVGVVPGLDVEDQRDEAEAEEEEDEQQGLAFVLYNPETASTVAVHHDQNIVIASLPTMTVTRQIIGFNDEVIDSIYLSSSSTSDSKTEIVKDTHLALATNSNLVRVYNTHTLDARLLSGHTDVVLCLDKSPDGTLLVTGSKDTTARIWAAAGKGGAWRCVAVAKGHAEAVGAVAMARTDGKGGKGKFLFTASQDRTIKMWDLSVLPTHFAAAAAADDDNEQMEPVALRSMSTLRIHEKDINSLDVSPDDKLLVSGSQDKTLKLFSIDFRAPTGAATASGSVKQLGMCKGHKRGVWSVKFSPTDRVVASAAADRTVRLWSLDDFTCIKTFEGHTNSVLRVNFLSKGMQLVSTASDGLVKLWNIKEEECVKTLDGHEDKIWALAISADEKTVVSGGADSVVNFWQDCSAEEQQEEAEKLQKQVADEQDYQNYVSLKDYKRAIQLALAMAQPGRLLNLFNRVYEARPRPRAGIKVSEEEKADLKSITGSASVDEILRTLSAKDLVRLLKFVRDWNTKAKTSGVAQRILETVVRGKSPNELMRTFEVATAKQAVVADDEDDTAMEVDETEKPKRTRATTADLISLQDLLDGLMPYTERHMTRIERTLVDSYMVDYILGEMDGGLFDLGALEVDEVSDAVEDKAGMMVDV</sequence>
<gene>
    <name evidence="1" type="ORF">QFC21_005111</name>
</gene>
<reference evidence="1" key="1">
    <citation type="submission" date="2023-04" db="EMBL/GenBank/DDBJ databases">
        <title>Draft Genome sequencing of Naganishia species isolated from polar environments using Oxford Nanopore Technology.</title>
        <authorList>
            <person name="Leo P."/>
            <person name="Venkateswaran K."/>
        </authorList>
    </citation>
    <scope>NUCLEOTIDE SEQUENCE</scope>
    <source>
        <strain evidence="1">MNA-CCFEE 5423</strain>
    </source>
</reference>
<comment type="caution">
    <text evidence="1">The sequence shown here is derived from an EMBL/GenBank/DDBJ whole genome shotgun (WGS) entry which is preliminary data.</text>
</comment>
<protein>
    <submittedName>
        <fullName evidence="1">Uncharacterized protein</fullName>
    </submittedName>
</protein>